<protein>
    <recommendedName>
        <fullName evidence="16">Phospholipid-transporting ATPase</fullName>
        <ecNumber evidence="16">7.6.2.1</ecNumber>
    </recommendedName>
</protein>
<dbReference type="InterPro" id="IPR006539">
    <property type="entry name" value="P-type_ATPase_IV"/>
</dbReference>
<feature type="transmembrane region" description="Helical" evidence="16">
    <location>
        <begin position="56"/>
        <end position="72"/>
    </location>
</feature>
<dbReference type="SFLD" id="SFLDG00002">
    <property type="entry name" value="C1.7:_P-type_atpase_like"/>
    <property type="match status" value="1"/>
</dbReference>
<evidence type="ECO:0000256" key="11">
    <source>
        <dbReference type="ARBA" id="ARBA00023136"/>
    </source>
</evidence>
<feature type="binding site" evidence="14">
    <location>
        <position position="386"/>
    </location>
    <ligand>
        <name>ATP</name>
        <dbReference type="ChEBI" id="CHEBI:30616"/>
    </ligand>
</feature>
<dbReference type="FunFam" id="3.40.50.1000:FF:000001">
    <property type="entry name" value="Phospholipid-transporting ATPase IC"/>
    <property type="match status" value="1"/>
</dbReference>
<feature type="transmembrane region" description="Helical" evidence="16">
    <location>
        <begin position="78"/>
        <end position="97"/>
    </location>
</feature>
<feature type="transmembrane region" description="Helical" evidence="16">
    <location>
        <begin position="924"/>
        <end position="940"/>
    </location>
</feature>
<comment type="catalytic activity">
    <reaction evidence="12 16">
        <text>ATP + H2O + phospholipidSide 1 = ADP + phosphate + phospholipidSide 2.</text>
        <dbReference type="EC" id="7.6.2.1"/>
    </reaction>
</comment>
<feature type="domain" description="P-type ATPase A" evidence="17">
    <location>
        <begin position="114"/>
        <end position="254"/>
    </location>
</feature>
<feature type="binding site" evidence="15">
    <location>
        <position position="743"/>
    </location>
    <ligand>
        <name>Mg(2+)</name>
        <dbReference type="ChEBI" id="CHEBI:18420"/>
    </ligand>
</feature>
<evidence type="ECO:0000313" key="21">
    <source>
        <dbReference type="Proteomes" id="UP000001542"/>
    </source>
</evidence>
<reference evidence="20" key="2">
    <citation type="journal article" date="2007" name="Science">
        <title>Draft genome sequence of the sexually transmitted pathogen Trichomonas vaginalis.</title>
        <authorList>
            <person name="Carlton J.M."/>
            <person name="Hirt R.P."/>
            <person name="Silva J.C."/>
            <person name="Delcher A.L."/>
            <person name="Schatz M."/>
            <person name="Zhao Q."/>
            <person name="Wortman J.R."/>
            <person name="Bidwell S.L."/>
            <person name="Alsmark U.C.M."/>
            <person name="Besteiro S."/>
            <person name="Sicheritz-Ponten T."/>
            <person name="Noel C.J."/>
            <person name="Dacks J.B."/>
            <person name="Foster P.G."/>
            <person name="Simillion C."/>
            <person name="Van de Peer Y."/>
            <person name="Miranda-Saavedra D."/>
            <person name="Barton G.J."/>
            <person name="Westrop G.D."/>
            <person name="Mueller S."/>
            <person name="Dessi D."/>
            <person name="Fiori P.L."/>
            <person name="Ren Q."/>
            <person name="Paulsen I."/>
            <person name="Zhang H."/>
            <person name="Bastida-Corcuera F.D."/>
            <person name="Simoes-Barbosa A."/>
            <person name="Brown M.T."/>
            <person name="Hayes R.D."/>
            <person name="Mukherjee M."/>
            <person name="Okumura C.Y."/>
            <person name="Schneider R."/>
            <person name="Smith A.J."/>
            <person name="Vanacova S."/>
            <person name="Villalvazo M."/>
            <person name="Haas B.J."/>
            <person name="Pertea M."/>
            <person name="Feldblyum T.V."/>
            <person name="Utterback T.R."/>
            <person name="Shu C.L."/>
            <person name="Osoegawa K."/>
            <person name="de Jong P.J."/>
            <person name="Hrdy I."/>
            <person name="Horvathova L."/>
            <person name="Zubacova Z."/>
            <person name="Dolezal P."/>
            <person name="Malik S.B."/>
            <person name="Logsdon J.M. Jr."/>
            <person name="Henze K."/>
            <person name="Gupta A."/>
            <person name="Wang C.C."/>
            <person name="Dunne R.L."/>
            <person name="Upcroft J.A."/>
            <person name="Upcroft P."/>
            <person name="White O."/>
            <person name="Salzberg S.L."/>
            <person name="Tang P."/>
            <person name="Chiu C.-H."/>
            <person name="Lee Y.-S."/>
            <person name="Embley T.M."/>
            <person name="Coombs G.H."/>
            <person name="Mottram J.C."/>
            <person name="Tachezy J."/>
            <person name="Fraser-Liggett C.M."/>
            <person name="Johnson P.J."/>
        </authorList>
    </citation>
    <scope>NUCLEOTIDE SEQUENCE [LARGE SCALE GENOMIC DNA]</scope>
    <source>
        <strain evidence="20">G3</strain>
    </source>
</reference>
<accession>A2EL53</accession>
<dbReference type="eggNOG" id="KOG0206">
    <property type="taxonomic scope" value="Eukaryota"/>
</dbReference>
<dbReference type="InterPro" id="IPR032630">
    <property type="entry name" value="P_typ_ATPase_c"/>
</dbReference>
<dbReference type="Pfam" id="PF16209">
    <property type="entry name" value="PhoLip_ATPase_N"/>
    <property type="match status" value="1"/>
</dbReference>
<keyword evidence="6 14" id="KW-0547">Nucleotide-binding</keyword>
<feature type="binding site" evidence="14">
    <location>
        <position position="635"/>
    </location>
    <ligand>
        <name>ATP</name>
        <dbReference type="ChEBI" id="CHEBI:30616"/>
    </ligand>
</feature>
<feature type="binding site" evidence="14">
    <location>
        <position position="636"/>
    </location>
    <ligand>
        <name>ATP</name>
        <dbReference type="ChEBI" id="CHEBI:30616"/>
    </ligand>
</feature>
<evidence type="ECO:0000256" key="4">
    <source>
        <dbReference type="ARBA" id="ARBA00022692"/>
    </source>
</evidence>
<dbReference type="Pfam" id="PF16212">
    <property type="entry name" value="PhoLip_ATPase_C"/>
    <property type="match status" value="1"/>
</dbReference>
<dbReference type="PROSITE" id="PS00154">
    <property type="entry name" value="ATPASE_E1_E2"/>
    <property type="match status" value="1"/>
</dbReference>
<dbReference type="GO" id="GO:0140326">
    <property type="term" value="F:ATPase-coupled intramembrane lipid transporter activity"/>
    <property type="evidence" value="ECO:0000318"/>
    <property type="project" value="GO_Central"/>
</dbReference>
<dbReference type="PANTHER" id="PTHR24092">
    <property type="entry name" value="PROBABLE PHOSPHOLIPID-TRANSPORTING ATPASE"/>
    <property type="match status" value="1"/>
</dbReference>
<evidence type="ECO:0000256" key="8">
    <source>
        <dbReference type="ARBA" id="ARBA00022842"/>
    </source>
</evidence>
<dbReference type="GO" id="GO:0005524">
    <property type="term" value="F:ATP binding"/>
    <property type="evidence" value="ECO:0007669"/>
    <property type="project" value="UniProtKB-UniRule"/>
</dbReference>
<dbReference type="OrthoDB" id="377733at2759"/>
<feature type="binding site" evidence="14">
    <location>
        <position position="387"/>
    </location>
    <ligand>
        <name>ATP</name>
        <dbReference type="ChEBI" id="CHEBI:30616"/>
    </ligand>
</feature>
<keyword evidence="21" id="KW-1185">Reference proteome</keyword>
<dbReference type="InterPro" id="IPR032631">
    <property type="entry name" value="P-type_ATPase_N"/>
</dbReference>
<dbReference type="InterPro" id="IPR023299">
    <property type="entry name" value="ATPase_P-typ_cyto_dom_N"/>
</dbReference>
<dbReference type="PANTHER" id="PTHR24092:SF218">
    <property type="entry name" value="PHOSPHOLIPID-TRANSPORTING ATPASE"/>
    <property type="match status" value="1"/>
</dbReference>
<feature type="binding site" evidence="14">
    <location>
        <position position="497"/>
    </location>
    <ligand>
        <name>ATP</name>
        <dbReference type="ChEBI" id="CHEBI:30616"/>
    </ligand>
</feature>
<dbReference type="InterPro" id="IPR023298">
    <property type="entry name" value="ATPase_P-typ_TM_dom_sf"/>
</dbReference>
<keyword evidence="4 16" id="KW-0812">Transmembrane</keyword>
<gene>
    <name evidence="20" type="ORF">TVAG_056000</name>
</gene>
<dbReference type="Proteomes" id="UP000001542">
    <property type="component" value="Unassembled WGS sequence"/>
</dbReference>
<dbReference type="Gene3D" id="3.40.1110.10">
    <property type="entry name" value="Calcium-transporting ATPase, cytoplasmic domain N"/>
    <property type="match status" value="1"/>
</dbReference>
<feature type="binding site" evidence="14">
    <location>
        <position position="637"/>
    </location>
    <ligand>
        <name>ATP</name>
        <dbReference type="ChEBI" id="CHEBI:30616"/>
    </ligand>
</feature>
<dbReference type="AlphaFoldDB" id="A2EL53"/>
<evidence type="ECO:0000259" key="18">
    <source>
        <dbReference type="Pfam" id="PF16209"/>
    </source>
</evidence>
<evidence type="ECO:0000256" key="12">
    <source>
        <dbReference type="ARBA" id="ARBA00034036"/>
    </source>
</evidence>
<keyword evidence="7 14" id="KW-0067">ATP-binding</keyword>
<dbReference type="VEuPathDB" id="TrichDB:TVAG_056000"/>
<dbReference type="SUPFAM" id="SSF56784">
    <property type="entry name" value="HAD-like"/>
    <property type="match status" value="1"/>
</dbReference>
<dbReference type="SMR" id="A2EL53"/>
<dbReference type="Gene3D" id="3.40.50.1000">
    <property type="entry name" value="HAD superfamily/HAD-like"/>
    <property type="match status" value="1"/>
</dbReference>
<keyword evidence="10 16" id="KW-1133">Transmembrane helix</keyword>
<comment type="similarity">
    <text evidence="3 16">Belongs to the cation transport ATPase (P-type) (TC 3.A.3) family. Type IV subfamily.</text>
</comment>
<evidence type="ECO:0000256" key="10">
    <source>
        <dbReference type="ARBA" id="ARBA00022989"/>
    </source>
</evidence>
<evidence type="ECO:0000256" key="14">
    <source>
        <dbReference type="PIRSR" id="PIRSR606539-2"/>
    </source>
</evidence>
<proteinExistence type="inferred from homology"/>
<evidence type="ECO:0000256" key="9">
    <source>
        <dbReference type="ARBA" id="ARBA00022967"/>
    </source>
</evidence>
<feature type="binding site" evidence="14">
    <location>
        <position position="723"/>
    </location>
    <ligand>
        <name>ATP</name>
        <dbReference type="ChEBI" id="CHEBI:30616"/>
    </ligand>
</feature>
<evidence type="ECO:0000256" key="2">
    <source>
        <dbReference type="ARBA" id="ARBA00004308"/>
    </source>
</evidence>
<feature type="binding site" evidence="14">
    <location>
        <position position="717"/>
    </location>
    <ligand>
        <name>ATP</name>
        <dbReference type="ChEBI" id="CHEBI:30616"/>
    </ligand>
</feature>
<keyword evidence="9 16" id="KW-1278">Translocase</keyword>
<dbReference type="SUPFAM" id="SSF81653">
    <property type="entry name" value="Calcium ATPase, transduction domain A"/>
    <property type="match status" value="1"/>
</dbReference>
<feature type="transmembrane region" description="Helical" evidence="16">
    <location>
        <begin position="947"/>
        <end position="967"/>
    </location>
</feature>
<dbReference type="VEuPathDB" id="TrichDB:TVAGG3_0217230"/>
<dbReference type="OMA" id="DAQITEY"/>
<dbReference type="InterPro" id="IPR044492">
    <property type="entry name" value="P_typ_ATPase_HD_dom"/>
</dbReference>
<evidence type="ECO:0000256" key="5">
    <source>
        <dbReference type="ARBA" id="ARBA00022723"/>
    </source>
</evidence>
<dbReference type="InterPro" id="IPR036412">
    <property type="entry name" value="HAD-like_sf"/>
</dbReference>
<evidence type="ECO:0000259" key="19">
    <source>
        <dbReference type="Pfam" id="PF16212"/>
    </source>
</evidence>
<evidence type="ECO:0000313" key="20">
    <source>
        <dbReference type="EMBL" id="EAY06606.1"/>
    </source>
</evidence>
<dbReference type="InterPro" id="IPR023214">
    <property type="entry name" value="HAD_sf"/>
</dbReference>
<keyword evidence="8 15" id="KW-0460">Magnesium</keyword>
<dbReference type="FunFam" id="3.40.1110.10:FF:000323">
    <property type="match status" value="1"/>
</dbReference>
<feature type="binding site" evidence="14">
    <location>
        <position position="455"/>
    </location>
    <ligand>
        <name>ATP</name>
        <dbReference type="ChEBI" id="CHEBI:30616"/>
    </ligand>
</feature>
<dbReference type="InParanoid" id="A2EL53"/>
<evidence type="ECO:0000256" key="3">
    <source>
        <dbReference type="ARBA" id="ARBA00008109"/>
    </source>
</evidence>
<dbReference type="SFLD" id="SFLDF00027">
    <property type="entry name" value="p-type_atpase"/>
    <property type="match status" value="1"/>
</dbReference>
<dbReference type="GO" id="GO:0000287">
    <property type="term" value="F:magnesium ion binding"/>
    <property type="evidence" value="ECO:0007669"/>
    <property type="project" value="UniProtKB-UniRule"/>
</dbReference>
<sequence>MPFGRRNNQPKPEFIEFNIGKREYMEGIQADNYVRTTRYTFLTFLPLTLYENFQRLANVYFLIIALFSLAPWSPVTPIVSISPLIFVIAVSMLKALFEDLLRYRTDKLYNSIKFEVWRKGRFMLVQSRNIHPGDIIRLEGNRENPADFCIIETSENNHSCFVNEVNLNGETAVKQRKAIQCVSNFEIPSTIQSFENSRVKISSPCNDLRSLNGTITYQGSENAFSMKNVVLKGTFLAHTAWAIGVVLYTGHDTRIIQNQRHPPHKTSRLESKFNIIILIDFIFNFILIGICTFMAARMDITNKFHWIETMKVNALNVMKNFSAFAIIFSYMIPISLYVTVEFVRFFQRWTFSTDLGMYYPGLGFCQPNNSNLNEELGSVDHIFSDKTGTLTENIMRFVQLSARGSIYDVVTDKERVKMLVSKKTERNLLEILAAIPVCSTVICTEDGYSSESPDEEALVNYAKELTATLTARVPDESMTIDLGGTETKFEHLATIEFDSDRKRMSVVVRAPNGEVVIYTKGADTIMFPLIAKDEDESVIKSTKEQVDAFAEQGLRTLIYAWRLMPKDEFEQFMAEYREANLAMTDRDKKVKEVGAKIEKDLVLLGAVAIEDQLQPNVPETMSYLSMMGIKLWVLTGDKHETAVSIAKSTDVITPECKVFEILTGDPSETATISRQIDECTSPCVLVLSPDALIYITEQVPLELVKMGDQCRSVVCFRMSPFLKSKVVDVMRSNTKKVCLAIGDGANDVNMIQTANVGVGIIGREGRQAAQNSDFAITRFKHLKRLLAVHGRLSLVRISGVVRYMVYKNLVFSLVNIPFFYFTRWTPSPIFDGWLMATYNLMWTIFPPGEYGFFEQDVSFQSMMKYPLIYRDARSGRFISMWRFVGELVNAIYQSMILFFFNMYVPSMKPLNGRGLVDDLNFNGVLLYISIILVVDIQAIIRSQHWNIFLFLGVIVSILIFFLVNLPYGSFPTFVPLMYFVPQTIFTSYISYVLLVISVSFSLFPEAMIKYLKGMWAPSYTRVIREHELLEQMNRKKSN</sequence>
<feature type="transmembrane region" description="Helical" evidence="16">
    <location>
        <begin position="800"/>
        <end position="821"/>
    </location>
</feature>
<feature type="transmembrane region" description="Helical" evidence="16">
    <location>
        <begin position="883"/>
        <end position="904"/>
    </location>
</feature>
<dbReference type="KEGG" id="tva:4764485"/>
<organism evidence="20 21">
    <name type="scientific">Trichomonas vaginalis (strain ATCC PRA-98 / G3)</name>
    <dbReference type="NCBI Taxonomy" id="412133"/>
    <lineage>
        <taxon>Eukaryota</taxon>
        <taxon>Metamonada</taxon>
        <taxon>Parabasalia</taxon>
        <taxon>Trichomonadida</taxon>
        <taxon>Trichomonadidae</taxon>
        <taxon>Trichomonas</taxon>
    </lineage>
</organism>
<dbReference type="Gene3D" id="2.70.150.10">
    <property type="entry name" value="Calcium-transporting ATPase, cytoplasmic transduction domain A"/>
    <property type="match status" value="1"/>
</dbReference>
<feature type="binding site" evidence="14">
    <location>
        <position position="385"/>
    </location>
    <ligand>
        <name>ATP</name>
        <dbReference type="ChEBI" id="CHEBI:30616"/>
    </ligand>
</feature>
<feature type="binding site" evidence="14">
    <location>
        <position position="747"/>
    </location>
    <ligand>
        <name>ATP</name>
        <dbReference type="ChEBI" id="CHEBI:30616"/>
    </ligand>
</feature>
<dbReference type="GO" id="GO:0016887">
    <property type="term" value="F:ATP hydrolysis activity"/>
    <property type="evidence" value="ECO:0007669"/>
    <property type="project" value="InterPro"/>
</dbReference>
<feature type="domain" description="P-type ATPase C-terminal" evidence="19">
    <location>
        <begin position="769"/>
        <end position="1018"/>
    </location>
</feature>
<dbReference type="STRING" id="5722.A2EL53"/>
<keyword evidence="5 15" id="KW-0479">Metal-binding</keyword>
<dbReference type="SFLD" id="SFLDS00003">
    <property type="entry name" value="Haloacid_Dehalogenase"/>
    <property type="match status" value="1"/>
</dbReference>
<feature type="binding site" evidence="14">
    <location>
        <position position="555"/>
    </location>
    <ligand>
        <name>ATP</name>
        <dbReference type="ChEBI" id="CHEBI:30616"/>
    </ligand>
</feature>
<dbReference type="RefSeq" id="XP_001318829.1">
    <property type="nucleotide sequence ID" value="XM_001318794.1"/>
</dbReference>
<dbReference type="InterPro" id="IPR018303">
    <property type="entry name" value="ATPase_P-typ_P_site"/>
</dbReference>
<reference evidence="20" key="1">
    <citation type="submission" date="2006-10" db="EMBL/GenBank/DDBJ databases">
        <authorList>
            <person name="Amadeo P."/>
            <person name="Zhao Q."/>
            <person name="Wortman J."/>
            <person name="Fraser-Liggett C."/>
            <person name="Carlton J."/>
        </authorList>
    </citation>
    <scope>NUCLEOTIDE SEQUENCE</scope>
    <source>
        <strain evidence="20">G3</strain>
    </source>
</reference>
<evidence type="ECO:0000256" key="13">
    <source>
        <dbReference type="PIRSR" id="PIRSR606539-1"/>
    </source>
</evidence>
<dbReference type="Pfam" id="PF13246">
    <property type="entry name" value="Cation_ATPase"/>
    <property type="match status" value="1"/>
</dbReference>
<dbReference type="NCBIfam" id="TIGR01494">
    <property type="entry name" value="ATPase_P-type"/>
    <property type="match status" value="1"/>
</dbReference>
<keyword evidence="11 16" id="KW-0472">Membrane</keyword>
<dbReference type="SUPFAM" id="SSF81660">
    <property type="entry name" value="Metal cation-transporting ATPase, ATP-binding domain N"/>
    <property type="match status" value="1"/>
</dbReference>
<feature type="binding site" evidence="14">
    <location>
        <position position="520"/>
    </location>
    <ligand>
        <name>ATP</name>
        <dbReference type="ChEBI" id="CHEBI:30616"/>
    </ligand>
</feature>
<feature type="transmembrane region" description="Helical" evidence="16">
    <location>
        <begin position="321"/>
        <end position="340"/>
    </location>
</feature>
<comment type="subcellular location">
    <subcellularLocation>
        <location evidence="2">Endomembrane system</location>
    </subcellularLocation>
    <subcellularLocation>
        <location evidence="1 16">Membrane</location>
        <topology evidence="1 16">Multi-pass membrane protein</topology>
    </subcellularLocation>
</comment>
<evidence type="ECO:0000256" key="6">
    <source>
        <dbReference type="ARBA" id="ARBA00022741"/>
    </source>
</evidence>
<evidence type="ECO:0000256" key="7">
    <source>
        <dbReference type="ARBA" id="ARBA00022840"/>
    </source>
</evidence>
<dbReference type="Pfam" id="PF00122">
    <property type="entry name" value="E1-E2_ATPase"/>
    <property type="match status" value="1"/>
</dbReference>
<dbReference type="InterPro" id="IPR059000">
    <property type="entry name" value="ATPase_P-type_domA"/>
</dbReference>
<feature type="binding site" evidence="15">
    <location>
        <position position="387"/>
    </location>
    <ligand>
        <name>Mg(2+)</name>
        <dbReference type="ChEBI" id="CHEBI:18420"/>
    </ligand>
</feature>
<feature type="transmembrane region" description="Helical" evidence="16">
    <location>
        <begin position="275"/>
        <end position="296"/>
    </location>
</feature>
<feature type="domain" description="P-type ATPase N-terminal" evidence="18">
    <location>
        <begin position="30"/>
        <end position="81"/>
    </location>
</feature>
<dbReference type="InterPro" id="IPR008250">
    <property type="entry name" value="ATPase_P-typ_transduc_dom_A_sf"/>
</dbReference>
<comment type="cofactor">
    <cofactor evidence="15">
        <name>Mg(2+)</name>
        <dbReference type="ChEBI" id="CHEBI:18420"/>
    </cofactor>
</comment>
<feature type="active site" description="4-aspartylphosphate intermediate" evidence="13">
    <location>
        <position position="385"/>
    </location>
</feature>
<feature type="transmembrane region" description="Helical" evidence="16">
    <location>
        <begin position="979"/>
        <end position="1003"/>
    </location>
</feature>
<evidence type="ECO:0000256" key="16">
    <source>
        <dbReference type="RuleBase" id="RU362033"/>
    </source>
</evidence>
<evidence type="ECO:0000256" key="1">
    <source>
        <dbReference type="ARBA" id="ARBA00004141"/>
    </source>
</evidence>
<name>A2EL53_TRIV3</name>
<evidence type="ECO:0000256" key="15">
    <source>
        <dbReference type="PIRSR" id="PIRSR606539-3"/>
    </source>
</evidence>
<feature type="transmembrane region" description="Helical" evidence="16">
    <location>
        <begin position="833"/>
        <end position="853"/>
    </location>
</feature>
<dbReference type="SUPFAM" id="SSF81665">
    <property type="entry name" value="Calcium ATPase, transmembrane domain M"/>
    <property type="match status" value="1"/>
</dbReference>
<feature type="binding site" evidence="15">
    <location>
        <position position="747"/>
    </location>
    <ligand>
        <name>Mg(2+)</name>
        <dbReference type="ChEBI" id="CHEBI:18420"/>
    </ligand>
</feature>
<dbReference type="EMBL" id="DS113419">
    <property type="protein sequence ID" value="EAY06606.1"/>
    <property type="molecule type" value="Genomic_DNA"/>
</dbReference>
<dbReference type="NCBIfam" id="TIGR01652">
    <property type="entry name" value="ATPase-Plipid"/>
    <property type="match status" value="1"/>
</dbReference>
<dbReference type="FunFam" id="3.40.50.1000:FF:000203">
    <property type="entry name" value="Phospholipid-transporting ATPase"/>
    <property type="match status" value="1"/>
</dbReference>
<feature type="binding site" evidence="14">
    <location>
        <position position="746"/>
    </location>
    <ligand>
        <name>ATP</name>
        <dbReference type="ChEBI" id="CHEBI:30616"/>
    </ligand>
</feature>
<evidence type="ECO:0000259" key="17">
    <source>
        <dbReference type="Pfam" id="PF00122"/>
    </source>
</evidence>
<dbReference type="GO" id="GO:0005886">
    <property type="term" value="C:plasma membrane"/>
    <property type="evidence" value="ECO:0000318"/>
    <property type="project" value="GO_Central"/>
</dbReference>
<dbReference type="InterPro" id="IPR001757">
    <property type="entry name" value="P_typ_ATPase"/>
</dbReference>
<dbReference type="GO" id="GO:0045332">
    <property type="term" value="P:phospholipid translocation"/>
    <property type="evidence" value="ECO:0000318"/>
    <property type="project" value="GO_Central"/>
</dbReference>
<feature type="binding site" evidence="15">
    <location>
        <position position="385"/>
    </location>
    <ligand>
        <name>Mg(2+)</name>
        <dbReference type="ChEBI" id="CHEBI:18420"/>
    </ligand>
</feature>
<dbReference type="PRINTS" id="PR00119">
    <property type="entry name" value="CATATPASE"/>
</dbReference>
<dbReference type="EC" id="7.6.2.1" evidence="16"/>